<proteinExistence type="predicted"/>
<keyword evidence="1" id="KW-1133">Transmembrane helix</keyword>
<evidence type="ECO:0000313" key="3">
    <source>
        <dbReference type="Proteomes" id="UP000515512"/>
    </source>
</evidence>
<dbReference type="EMBL" id="CP059399">
    <property type="protein sequence ID" value="QLY34659.1"/>
    <property type="molecule type" value="Genomic_DNA"/>
</dbReference>
<evidence type="ECO:0000256" key="1">
    <source>
        <dbReference type="SAM" id="Phobius"/>
    </source>
</evidence>
<feature type="transmembrane region" description="Helical" evidence="1">
    <location>
        <begin position="166"/>
        <end position="192"/>
    </location>
</feature>
<organism evidence="2 3">
    <name type="scientific">Nocardia huaxiensis</name>
    <dbReference type="NCBI Taxonomy" id="2755382"/>
    <lineage>
        <taxon>Bacteria</taxon>
        <taxon>Bacillati</taxon>
        <taxon>Actinomycetota</taxon>
        <taxon>Actinomycetes</taxon>
        <taxon>Mycobacteriales</taxon>
        <taxon>Nocardiaceae</taxon>
        <taxon>Nocardia</taxon>
    </lineage>
</organism>
<dbReference type="KEGG" id="nhu:H0264_24980"/>
<reference evidence="2 3" key="1">
    <citation type="submission" date="2020-07" db="EMBL/GenBank/DDBJ databases">
        <authorList>
            <person name="Zhuang K."/>
            <person name="Ran Y."/>
        </authorList>
    </citation>
    <scope>NUCLEOTIDE SEQUENCE [LARGE SCALE GENOMIC DNA]</scope>
    <source>
        <strain evidence="2 3">WCH-YHL-001</strain>
    </source>
</reference>
<keyword evidence="1" id="KW-0472">Membrane</keyword>
<feature type="transmembrane region" description="Helical" evidence="1">
    <location>
        <begin position="37"/>
        <end position="58"/>
    </location>
</feature>
<dbReference type="AlphaFoldDB" id="A0A7D6ZM75"/>
<keyword evidence="1" id="KW-0812">Transmembrane</keyword>
<name>A0A7D6ZM75_9NOCA</name>
<accession>A0A7D6ZM75</accession>
<evidence type="ECO:0000313" key="2">
    <source>
        <dbReference type="EMBL" id="QLY34659.1"/>
    </source>
</evidence>
<dbReference type="Proteomes" id="UP000515512">
    <property type="component" value="Chromosome"/>
</dbReference>
<protein>
    <submittedName>
        <fullName evidence="2">Uncharacterized protein</fullName>
    </submittedName>
</protein>
<keyword evidence="3" id="KW-1185">Reference proteome</keyword>
<feature type="transmembrane region" description="Helical" evidence="1">
    <location>
        <begin position="133"/>
        <end position="154"/>
    </location>
</feature>
<sequence length="204" mass="21591">MWRRWFRRVTLGELLGFAAPALAGALAADAAPWVLAVALLAAGAIEGTVLGWFQAGVLRSVLPGFPVRNWTLVTAAAAVFAWAIGVVPVLFGDRISEWPPLVQAPVIAVGATVLVFSIGTAQWLILRSRSHRAALWIWANVVGWITGLLAFTLVTTPLWQPGQPAVLVGLIGLLGGLLMAAVMAAVTGVFLLRIVGRDHLIDHG</sequence>
<feature type="transmembrane region" description="Helical" evidence="1">
    <location>
        <begin position="70"/>
        <end position="91"/>
    </location>
</feature>
<gene>
    <name evidence="2" type="ORF">H0264_24980</name>
</gene>
<feature type="transmembrane region" description="Helical" evidence="1">
    <location>
        <begin position="103"/>
        <end position="126"/>
    </location>
</feature>